<organism evidence="1 2">
    <name type="scientific">Peronospora destructor</name>
    <dbReference type="NCBI Taxonomy" id="86335"/>
    <lineage>
        <taxon>Eukaryota</taxon>
        <taxon>Sar</taxon>
        <taxon>Stramenopiles</taxon>
        <taxon>Oomycota</taxon>
        <taxon>Peronosporomycetes</taxon>
        <taxon>Peronosporales</taxon>
        <taxon>Peronosporaceae</taxon>
        <taxon>Peronospora</taxon>
    </lineage>
</organism>
<comment type="caution">
    <text evidence="1">The sequence shown here is derived from an EMBL/GenBank/DDBJ whole genome shotgun (WGS) entry which is preliminary data.</text>
</comment>
<evidence type="ECO:0000313" key="2">
    <source>
        <dbReference type="Proteomes" id="UP001162029"/>
    </source>
</evidence>
<name>A0AAV0VFB0_9STRA</name>
<sequence>MDYAFDCILGIPWLARFQPQIDWLARSVKRRSGFDVRSSLDFSCNHERDIDVVEQGLPREINAVENGFLQEETVVEQGFPPASNAVENGFPHENNMVEQEFPHEKTVVEQGFPHNDTVVEQGLPCGTTVVEQGFPHETSVVEQGLPHENTAVEKELPHLETTATSSIYGTVEDCTPCLQGSDISPRDCCSPAPSSNSEQHEIPRVDAPASTLVNVIKYVGGAPQRRRVLEVASPPRDASSITHLPGLS</sequence>
<keyword evidence="2" id="KW-1185">Reference proteome</keyword>
<proteinExistence type="predicted"/>
<evidence type="ECO:0000313" key="1">
    <source>
        <dbReference type="EMBL" id="CAI5746404.1"/>
    </source>
</evidence>
<reference evidence="1" key="1">
    <citation type="submission" date="2022-12" db="EMBL/GenBank/DDBJ databases">
        <authorList>
            <person name="Webb A."/>
        </authorList>
    </citation>
    <scope>NUCLEOTIDE SEQUENCE</scope>
    <source>
        <strain evidence="1">Pd1</strain>
    </source>
</reference>
<dbReference type="EMBL" id="CANTFM010002543">
    <property type="protein sequence ID" value="CAI5746404.1"/>
    <property type="molecule type" value="Genomic_DNA"/>
</dbReference>
<accession>A0AAV0VFB0</accession>
<dbReference type="Proteomes" id="UP001162029">
    <property type="component" value="Unassembled WGS sequence"/>
</dbReference>
<gene>
    <name evidence="1" type="ORF">PDE001_LOCUS11396</name>
</gene>
<dbReference type="AlphaFoldDB" id="A0AAV0VFB0"/>
<protein>
    <submittedName>
        <fullName evidence="1">Uncharacterized protein</fullName>
    </submittedName>
</protein>